<name>A0ABP8VC13_9GAMM</name>
<dbReference type="RefSeq" id="WP_345199100.1">
    <property type="nucleotide sequence ID" value="NZ_BAABFL010000477.1"/>
</dbReference>
<evidence type="ECO:0000313" key="1">
    <source>
        <dbReference type="EMBL" id="GAA4652517.1"/>
    </source>
</evidence>
<proteinExistence type="predicted"/>
<evidence type="ECO:0000313" key="2">
    <source>
        <dbReference type="Proteomes" id="UP001500604"/>
    </source>
</evidence>
<reference evidence="2" key="1">
    <citation type="journal article" date="2019" name="Int. J. Syst. Evol. Microbiol.">
        <title>The Global Catalogue of Microorganisms (GCM) 10K type strain sequencing project: providing services to taxonomists for standard genome sequencing and annotation.</title>
        <authorList>
            <consortium name="The Broad Institute Genomics Platform"/>
            <consortium name="The Broad Institute Genome Sequencing Center for Infectious Disease"/>
            <person name="Wu L."/>
            <person name="Ma J."/>
        </authorList>
    </citation>
    <scope>NUCLEOTIDE SEQUENCE [LARGE SCALE GENOMIC DNA]</scope>
    <source>
        <strain evidence="2">JCM 17805</strain>
    </source>
</reference>
<sequence>MDVKSISKANIAQARKELGDEAVCAELTRRIESRMAKGKKPNPFAVETVKALGGTVPAQVEAQVKEQAAKRGKPKASNETSLDALMARYEGIPAGKLRTIRSRTKDPKKLAAMDAVLAQESPAQTQPGLVDQLKAEVAGMNIDERAALVGMIMGE</sequence>
<gene>
    <name evidence="1" type="ORF">GCM10023116_48010</name>
</gene>
<comment type="caution">
    <text evidence="1">The sequence shown here is derived from an EMBL/GenBank/DDBJ whole genome shotgun (WGS) entry which is preliminary data.</text>
</comment>
<keyword evidence="2" id="KW-1185">Reference proteome</keyword>
<accession>A0ABP8VC13</accession>
<protein>
    <submittedName>
        <fullName evidence="1">Uncharacterized protein</fullName>
    </submittedName>
</protein>
<dbReference type="EMBL" id="BAABFL010000477">
    <property type="protein sequence ID" value="GAA4652517.1"/>
    <property type="molecule type" value="Genomic_DNA"/>
</dbReference>
<dbReference type="Proteomes" id="UP001500604">
    <property type="component" value="Unassembled WGS sequence"/>
</dbReference>
<organism evidence="1 2">
    <name type="scientific">Kistimonas scapharcae</name>
    <dbReference type="NCBI Taxonomy" id="1036133"/>
    <lineage>
        <taxon>Bacteria</taxon>
        <taxon>Pseudomonadati</taxon>
        <taxon>Pseudomonadota</taxon>
        <taxon>Gammaproteobacteria</taxon>
        <taxon>Oceanospirillales</taxon>
        <taxon>Endozoicomonadaceae</taxon>
        <taxon>Kistimonas</taxon>
    </lineage>
</organism>